<evidence type="ECO:0000313" key="1">
    <source>
        <dbReference type="EMBL" id="CAD8126006.1"/>
    </source>
</evidence>
<name>A0A8S1RCH3_9CILI</name>
<comment type="caution">
    <text evidence="1">The sequence shown here is derived from an EMBL/GenBank/DDBJ whole genome shotgun (WGS) entry which is preliminary data.</text>
</comment>
<evidence type="ECO:0000313" key="2">
    <source>
        <dbReference type="Proteomes" id="UP000692954"/>
    </source>
</evidence>
<dbReference type="Proteomes" id="UP000692954">
    <property type="component" value="Unassembled WGS sequence"/>
</dbReference>
<accession>A0A8S1RCH3</accession>
<gene>
    <name evidence="1" type="ORF">PSON_ATCC_30995.1.T1640028</name>
</gene>
<organism evidence="1 2">
    <name type="scientific">Paramecium sonneborni</name>
    <dbReference type="NCBI Taxonomy" id="65129"/>
    <lineage>
        <taxon>Eukaryota</taxon>
        <taxon>Sar</taxon>
        <taxon>Alveolata</taxon>
        <taxon>Ciliophora</taxon>
        <taxon>Intramacronucleata</taxon>
        <taxon>Oligohymenophorea</taxon>
        <taxon>Peniculida</taxon>
        <taxon>Parameciidae</taxon>
        <taxon>Paramecium</taxon>
    </lineage>
</organism>
<dbReference type="AlphaFoldDB" id="A0A8S1RCH3"/>
<keyword evidence="2" id="KW-1185">Reference proteome</keyword>
<proteinExistence type="predicted"/>
<reference evidence="1" key="1">
    <citation type="submission" date="2021-01" db="EMBL/GenBank/DDBJ databases">
        <authorList>
            <consortium name="Genoscope - CEA"/>
            <person name="William W."/>
        </authorList>
    </citation>
    <scope>NUCLEOTIDE SEQUENCE</scope>
</reference>
<dbReference type="EMBL" id="CAJJDN010000164">
    <property type="protein sequence ID" value="CAD8126006.1"/>
    <property type="molecule type" value="Genomic_DNA"/>
</dbReference>
<protein>
    <submittedName>
        <fullName evidence="1">Uncharacterized protein</fullName>
    </submittedName>
</protein>
<sequence>MIALKRQQFRAKQRQIVLNKLFQQNRMSSLLVFKLDKLEQILTQQHYDSLEYQESIQQIINMSHNVNLSQLYHLLVQNFIDTIQYQMDVGYYVLSVQMEMAQQPILIKLIQDIGIQQFLAFNDPMTLQFLELFLIQVPNLNDIEADLIFNELQKWSQSINLTYVISALSCLNLLIKSKQELLSPDLSISILQLLNTEYSQLAFEILQFSNWQYFHEEQLIVVWDYICKQLLNCNNEEICISILKSITKYHYPYQLKEICQYLSMANDYYCFKVIEMLSQTQINRNFDQITSELLDQICYRVIKNQTLVPFLKSFLIKNKLLYESYNFPLQIEYLLQ</sequence>
<dbReference type="OrthoDB" id="10298919at2759"/>